<name>A0A7J7JE25_BUGNE</name>
<comment type="caution">
    <text evidence="1">The sequence shown here is derived from an EMBL/GenBank/DDBJ whole genome shotgun (WGS) entry which is preliminary data.</text>
</comment>
<dbReference type="AlphaFoldDB" id="A0A7J7JE25"/>
<sequence length="369" mass="41786">MAMSITKSYANGSSKAKGGDTRTDLYDFYSTIDKCDSNSQIQLREMVLSFLLMVIRNVVGFVHSSTQYFYTSWWQLHQLESFSPTSDFNTNNAESESHDYEDSQMILEAIREDLREILPPSCVLESESLKPAQKTLLCGDSTDLVEHVDSFIYDEDDLDIACSQGTLSRHYCTTCGSKAVKEIELISHSFSANEVKYICKCLLSNCKGKILVDIGSRTGAVLYGVALFSPLKRCIGVEMNGDFCKISQSMVDKYDLSEKISIVHDDIINCPQLLAEADVVVMNNVFDFYSDKDSQRKLWRFCLDEIKKKSGRLLITYPEVSTALAGLDMLYDTSFLRKLDLSDQVERYEKSLKTQNDDDLDAINMYIVK</sequence>
<dbReference type="PANTHER" id="PTHR43675">
    <property type="entry name" value="ARSENITE METHYLTRANSFERASE"/>
    <property type="match status" value="1"/>
</dbReference>
<organism evidence="1 2">
    <name type="scientific">Bugula neritina</name>
    <name type="common">Brown bryozoan</name>
    <name type="synonym">Sertularia neritina</name>
    <dbReference type="NCBI Taxonomy" id="10212"/>
    <lineage>
        <taxon>Eukaryota</taxon>
        <taxon>Metazoa</taxon>
        <taxon>Spiralia</taxon>
        <taxon>Lophotrochozoa</taxon>
        <taxon>Bryozoa</taxon>
        <taxon>Gymnolaemata</taxon>
        <taxon>Cheilostomatida</taxon>
        <taxon>Flustrina</taxon>
        <taxon>Buguloidea</taxon>
        <taxon>Bugulidae</taxon>
        <taxon>Bugula</taxon>
    </lineage>
</organism>
<reference evidence="1" key="1">
    <citation type="submission" date="2020-06" db="EMBL/GenBank/DDBJ databases">
        <title>Draft genome of Bugula neritina, a colonial animal packing powerful symbionts and potential medicines.</title>
        <authorList>
            <person name="Rayko M."/>
        </authorList>
    </citation>
    <scope>NUCLEOTIDE SEQUENCE [LARGE SCALE GENOMIC DNA]</scope>
    <source>
        <strain evidence="1">Kwan_BN1</strain>
    </source>
</reference>
<dbReference type="InterPro" id="IPR026669">
    <property type="entry name" value="Arsenite_MeTrfase-like"/>
</dbReference>
<dbReference type="InterPro" id="IPR029063">
    <property type="entry name" value="SAM-dependent_MTases_sf"/>
</dbReference>
<evidence type="ECO:0008006" key="3">
    <source>
        <dbReference type="Google" id="ProtNLM"/>
    </source>
</evidence>
<dbReference type="Gene3D" id="3.40.50.150">
    <property type="entry name" value="Vaccinia Virus protein VP39"/>
    <property type="match status" value="1"/>
</dbReference>
<dbReference type="SUPFAM" id="SSF53335">
    <property type="entry name" value="S-adenosyl-L-methionine-dependent methyltransferases"/>
    <property type="match status" value="1"/>
</dbReference>
<evidence type="ECO:0000313" key="2">
    <source>
        <dbReference type="Proteomes" id="UP000593567"/>
    </source>
</evidence>
<dbReference type="GO" id="GO:0008168">
    <property type="term" value="F:methyltransferase activity"/>
    <property type="evidence" value="ECO:0007669"/>
    <property type="project" value="TreeGrafter"/>
</dbReference>
<dbReference type="Proteomes" id="UP000593567">
    <property type="component" value="Unassembled WGS sequence"/>
</dbReference>
<dbReference type="OrthoDB" id="15794at2759"/>
<gene>
    <name evidence="1" type="ORF">EB796_017356</name>
</gene>
<evidence type="ECO:0000313" key="1">
    <source>
        <dbReference type="EMBL" id="KAF6024355.1"/>
    </source>
</evidence>
<keyword evidence="2" id="KW-1185">Reference proteome</keyword>
<accession>A0A7J7JE25</accession>
<protein>
    <recommendedName>
        <fullName evidence="3">Methyltransferase type 11 domain-containing protein</fullName>
    </recommendedName>
</protein>
<dbReference type="EMBL" id="VXIV02002587">
    <property type="protein sequence ID" value="KAF6024355.1"/>
    <property type="molecule type" value="Genomic_DNA"/>
</dbReference>
<proteinExistence type="predicted"/>
<dbReference type="PANTHER" id="PTHR43675:SF1">
    <property type="entry name" value="RIKEN CDNA 2700097O09 GENE"/>
    <property type="match status" value="1"/>
</dbReference>